<dbReference type="SMART" id="SM00355">
    <property type="entry name" value="ZnF_C2H2"/>
    <property type="match status" value="4"/>
</dbReference>
<dbReference type="PANTHER" id="PTHR23225">
    <property type="entry name" value="ZINC FINGER PROTEIN"/>
    <property type="match status" value="1"/>
</dbReference>
<dbReference type="EMBL" id="MCBQ01002866">
    <property type="protein sequence ID" value="RKF82046.1"/>
    <property type="molecule type" value="Genomic_DNA"/>
</dbReference>
<comment type="caution">
    <text evidence="3">The sequence shown here is derived from an EMBL/GenBank/DDBJ whole genome shotgun (WGS) entry which is preliminary data.</text>
</comment>
<dbReference type="GO" id="GO:0003700">
    <property type="term" value="F:DNA-binding transcription factor activity"/>
    <property type="evidence" value="ECO:0007669"/>
    <property type="project" value="InterPro"/>
</dbReference>
<keyword evidence="3" id="KW-0238">DNA-binding</keyword>
<reference evidence="3 4" key="1">
    <citation type="journal article" date="2018" name="BMC Genomics">
        <title>Comparative genome analyses reveal sequence features reflecting distinct modes of host-adaptation between dicot and monocot powdery mildew.</title>
        <authorList>
            <person name="Wu Y."/>
            <person name="Ma X."/>
            <person name="Pan Z."/>
            <person name="Kale S.D."/>
            <person name="Song Y."/>
            <person name="King H."/>
            <person name="Zhang Q."/>
            <person name="Presley C."/>
            <person name="Deng X."/>
            <person name="Wei C.I."/>
            <person name="Xiao S."/>
        </authorList>
    </citation>
    <scope>NUCLEOTIDE SEQUENCE [LARGE SCALE GENOMIC DNA]</scope>
    <source>
        <strain evidence="3">UMSG3</strain>
    </source>
</reference>
<sequence>MEPSTKKRKIAPRPSEKRSSIEQQASDLYKHPPTPQEAVPHSERSDFESFARHLQDAAMLIYSQANQCPYTSISVLLLRWEDDIDAEQDLTQLQKLFIEHFNFRTETWCIPSCSGPTVSLVAELGRHLEYAKPDHLWIVYYNGYGFTGLDNSLFWAWYVRPSLAASNAQEDSPKIKWEDVRCIIEEAQTDILLLLDTCAASEPPYPSDNHTKQTIAAYPPDQAARDPGPRSFTFNLITALIRLGSGRPFTIQRLHEEIVALKQNKFLQHAGLPSFPKKVLSNHERVPVYFSLTCGHTQSIFIAPISQQQLISHLSSPHNEPEHEIPETRTHLEQSQLLKFNSVNDLTFEEPRALVCTTFLGEPSPEMSSFKQWLQHAPIAANKIAVEGMFHGPPTVLLISMPISIWNVLAADRTCAFLGYVNSHNMTAEYQRLINGQSPMSKAATFKELEDGKILLEARQAAASTPVMIRHDSTRADPISENLRQDTSRTDPMILGSTNSVSQIFQELGSSNNVDQKHEAEESVEMHEAAEQLKALSHVRHATHNSSKNHRNHNQAPDSPGLRNLRDGSASSQDFDDNGNPSNGESLSHNFDFSSTTTRSRQRRPSQKARPKMDTRCPLCSHAPFKDSSSLRKHIAAAHTRPFPCAFSFAGCTSTFGSKNEWKRHIASQHLCLNYYRCSSCPQSTAEGKGNEFNRKDLFTQHLRRMHAPFAIKKSLNKDDTQLQAEWESYVKEMQNSCLVIRRQPPERSACPKPDCSSIFEGTGSWDDWTEHVGRHMEKGEASMLGVDRLLAKWALDEGIIERKTDGEFRLVGSERDNGTSHNIGYYSDSTGGARTRRSLMDNGNELVKLEASNNVIL</sequence>
<dbReference type="GO" id="GO:0003677">
    <property type="term" value="F:DNA binding"/>
    <property type="evidence" value="ECO:0007669"/>
    <property type="project" value="UniProtKB-KW"/>
</dbReference>
<keyword evidence="4" id="KW-1185">Reference proteome</keyword>
<name>A0A420J5I9_9PEZI</name>
<feature type="compositionally biased region" description="Polar residues" evidence="1">
    <location>
        <begin position="569"/>
        <end position="593"/>
    </location>
</feature>
<dbReference type="Gene3D" id="3.30.160.60">
    <property type="entry name" value="Classic Zinc Finger"/>
    <property type="match status" value="1"/>
</dbReference>
<feature type="domain" description="C2H2-type" evidence="2">
    <location>
        <begin position="615"/>
        <end position="639"/>
    </location>
</feature>
<organism evidence="3 4">
    <name type="scientific">Golovinomyces cichoracearum</name>
    <dbReference type="NCBI Taxonomy" id="62708"/>
    <lineage>
        <taxon>Eukaryota</taxon>
        <taxon>Fungi</taxon>
        <taxon>Dikarya</taxon>
        <taxon>Ascomycota</taxon>
        <taxon>Pezizomycotina</taxon>
        <taxon>Leotiomycetes</taxon>
        <taxon>Erysiphales</taxon>
        <taxon>Erysiphaceae</taxon>
        <taxon>Golovinomyces</taxon>
    </lineage>
</organism>
<feature type="compositionally biased region" description="Basic residues" evidence="1">
    <location>
        <begin position="600"/>
        <end position="610"/>
    </location>
</feature>
<gene>
    <name evidence="3" type="ORF">GcM3_028045</name>
</gene>
<evidence type="ECO:0000256" key="1">
    <source>
        <dbReference type="SAM" id="MobiDB-lite"/>
    </source>
</evidence>
<evidence type="ECO:0000313" key="4">
    <source>
        <dbReference type="Proteomes" id="UP000283383"/>
    </source>
</evidence>
<proteinExistence type="predicted"/>
<feature type="domain" description="C2H2-type" evidence="2">
    <location>
        <begin position="749"/>
        <end position="776"/>
    </location>
</feature>
<dbReference type="Proteomes" id="UP000283383">
    <property type="component" value="Unassembled WGS sequence"/>
</dbReference>
<evidence type="ECO:0000313" key="3">
    <source>
        <dbReference type="EMBL" id="RKF82046.1"/>
    </source>
</evidence>
<protein>
    <submittedName>
        <fullName evidence="3">Putative hmg-i hmg-dna-binding protein</fullName>
    </submittedName>
</protein>
<feature type="domain" description="C2H2-type" evidence="2">
    <location>
        <begin position="676"/>
        <end position="707"/>
    </location>
</feature>
<feature type="compositionally biased region" description="Basic residues" evidence="1">
    <location>
        <begin position="1"/>
        <end position="11"/>
    </location>
</feature>
<feature type="region of interest" description="Disordered" evidence="1">
    <location>
        <begin position="540"/>
        <end position="617"/>
    </location>
</feature>
<feature type="domain" description="C2H2-type" evidence="2">
    <location>
        <begin position="643"/>
        <end position="670"/>
    </location>
</feature>
<evidence type="ECO:0000259" key="2">
    <source>
        <dbReference type="SMART" id="SM00355"/>
    </source>
</evidence>
<feature type="compositionally biased region" description="Basic residues" evidence="1">
    <location>
        <begin position="540"/>
        <end position="553"/>
    </location>
</feature>
<dbReference type="InterPro" id="IPR039970">
    <property type="entry name" value="TF_Grauzone"/>
</dbReference>
<dbReference type="STRING" id="62708.A0A420J5I9"/>
<dbReference type="InterPro" id="IPR013087">
    <property type="entry name" value="Znf_C2H2_type"/>
</dbReference>
<accession>A0A420J5I9</accession>
<feature type="region of interest" description="Disordered" evidence="1">
    <location>
        <begin position="1"/>
        <end position="45"/>
    </location>
</feature>
<dbReference type="AlphaFoldDB" id="A0A420J5I9"/>
<dbReference type="PANTHER" id="PTHR23225:SF2">
    <property type="entry name" value="AT09679P-RELATED"/>
    <property type="match status" value="1"/>
</dbReference>